<proteinExistence type="predicted"/>
<gene>
    <name evidence="5" type="ORF">PoB_002632200</name>
</gene>
<feature type="domain" description="Chitin-binding type-2" evidence="4">
    <location>
        <begin position="450"/>
        <end position="511"/>
    </location>
</feature>
<feature type="compositionally biased region" description="Low complexity" evidence="1">
    <location>
        <begin position="222"/>
        <end position="239"/>
    </location>
</feature>
<dbReference type="InterPro" id="IPR036508">
    <property type="entry name" value="Chitin-bd_dom_sf"/>
</dbReference>
<evidence type="ECO:0000313" key="5">
    <source>
        <dbReference type="EMBL" id="GFN99816.1"/>
    </source>
</evidence>
<keyword evidence="6" id="KW-1185">Reference proteome</keyword>
<dbReference type="CDD" id="cd01450">
    <property type="entry name" value="vWFA_subfamily_ECM"/>
    <property type="match status" value="2"/>
</dbReference>
<dbReference type="InterPro" id="IPR002557">
    <property type="entry name" value="Chitin-bd_dom"/>
</dbReference>
<feature type="domain" description="VWFA" evidence="3">
    <location>
        <begin position="251"/>
        <end position="426"/>
    </location>
</feature>
<reference evidence="5 6" key="1">
    <citation type="journal article" date="2021" name="Elife">
        <title>Chloroplast acquisition without the gene transfer in kleptoplastic sea slugs, Plakobranchus ocellatus.</title>
        <authorList>
            <person name="Maeda T."/>
            <person name="Takahashi S."/>
            <person name="Yoshida T."/>
            <person name="Shimamura S."/>
            <person name="Takaki Y."/>
            <person name="Nagai Y."/>
            <person name="Toyoda A."/>
            <person name="Suzuki Y."/>
            <person name="Arimoto A."/>
            <person name="Ishii H."/>
            <person name="Satoh N."/>
            <person name="Nishiyama T."/>
            <person name="Hasebe M."/>
            <person name="Maruyama T."/>
            <person name="Minagawa J."/>
            <person name="Obokata J."/>
            <person name="Shigenobu S."/>
        </authorList>
    </citation>
    <scope>NUCLEOTIDE SEQUENCE [LARGE SCALE GENOMIC DNA]</scope>
</reference>
<evidence type="ECO:0000256" key="1">
    <source>
        <dbReference type="SAM" id="MobiDB-lite"/>
    </source>
</evidence>
<name>A0AAV3ZZ13_9GAST</name>
<dbReference type="InterPro" id="IPR050525">
    <property type="entry name" value="ECM_Assembly_Org"/>
</dbReference>
<keyword evidence="5" id="KW-0176">Collagen</keyword>
<dbReference type="PANTHER" id="PTHR24020:SF20">
    <property type="entry name" value="PH DOMAIN-CONTAINING PROTEIN"/>
    <property type="match status" value="1"/>
</dbReference>
<dbReference type="GO" id="GO:0008061">
    <property type="term" value="F:chitin binding"/>
    <property type="evidence" value="ECO:0007669"/>
    <property type="project" value="InterPro"/>
</dbReference>
<evidence type="ECO:0000259" key="3">
    <source>
        <dbReference type="PROSITE" id="PS50234"/>
    </source>
</evidence>
<dbReference type="InterPro" id="IPR036465">
    <property type="entry name" value="vWFA_dom_sf"/>
</dbReference>
<accession>A0AAV3ZZ13</accession>
<dbReference type="SMART" id="SM00327">
    <property type="entry name" value="VWA"/>
    <property type="match status" value="2"/>
</dbReference>
<dbReference type="Proteomes" id="UP000735302">
    <property type="component" value="Unassembled WGS sequence"/>
</dbReference>
<comment type="caution">
    <text evidence="5">The sequence shown here is derived from an EMBL/GenBank/DDBJ whole genome shotgun (WGS) entry which is preliminary data.</text>
</comment>
<dbReference type="InterPro" id="IPR002035">
    <property type="entry name" value="VWF_A"/>
</dbReference>
<sequence>MERMVIHLMMLLAGAWVAQGQNTLGRRCDVPADVVFLMDASDSITDIQWLEEKLFVADLIDSLEVERYAVHVGVIVFSTDIGFVIDLQPFKTKAQLKILLDKAVHLNAGTDTGRAIARLIEMSDTQGRIELDAKQIAVVITDGRSLDVLAVKNQAARARNEYAIDFIAVGVGNETFREELEQIVGPNNGNSLFQVGSFQQRAGIKQHLQDIICEPVITTTATTTPESTTTSTTASTTSPYLPPFDCSEPADVIFLIDGSYSIKTPDWIQSKQFVSYLINGLDIRVNSINVGLIVFGTEIGDVVSLKPYKTKYELRERASGLVQPDVGDTDTALGLRRLRTMMREDGRAGVPHIAIIITDGVSSDQDQTRIEASLAKSEGITIFVVGVGDTMVSQEWEDMSSSPQTFFDAPNFRSLIGIIEQLRDNICTAIKSTTPLPITTTTTPAIPDLCLQCLVEKGVGFNPFPADCEKYVMCLPMGPTYDPVVKLCPFGLFWSNEAVSCLDSRYVQCPNDRCRSMSPGSTYASSSANCRSYFRCSNSRSTPVCCETGFRYVDRFGCTYDPSCRDPCPLEITINNEGACKFRVDPKSYYTYFEVVPGQGQIKRSCSPGQVYSSKLCACTYDAASVSPELACSALINVPFNGSFEDMSRQPQPIQVRGVTLSNTGSAYFDGTSYFTFPSTANVVLGETFVVKLKFRRRDDTQRQVWNDHWSWGFQEWYNNASMTGSSPRVIVSNTPITAPDPGKPKGALEKPLEIITIAKDGTVIRDPRYEVKVNTSWPGPNQKKISVLSLGSLGKLTTPVIQNGIIYVPGSKNRILIQEPIVRVTGSSRFTWKIISLGVGNRTGTVERTGEGAVPLNIQLSNLMSTMNSQQQFGFDLRAPLRERWWVLAPGGQELDSGEGPMPLDLVNRYRGYSKGTLVKVFDRGEQIERPDESQLQFGNGEIPKRLRDQYNMDAFLGQARVLAKTWAVLAADGTVLEQGKGEMPTSIRNRFSSDSSVTVITLTSQDGGGAHWEVQRTSGVKLLEGRGVLPDGIAGFVRGKLQLPQISQITEWQVTLPDGSVRTGTGDIPQSILDMFSSINSGPVRVLPPAGSDLIKRWTITLPDGSAKIGAGVIPPEILASIRSGPMKMQTRWEIVLPDGQIRTGYGDLPSDLAALMRTSESMSPGMIGKDNFLA</sequence>
<dbReference type="SUPFAM" id="SSF53300">
    <property type="entry name" value="vWA-like"/>
    <property type="match status" value="2"/>
</dbReference>
<dbReference type="SMART" id="SM00494">
    <property type="entry name" value="ChtBD2"/>
    <property type="match status" value="2"/>
</dbReference>
<evidence type="ECO:0000256" key="2">
    <source>
        <dbReference type="SAM" id="SignalP"/>
    </source>
</evidence>
<feature type="region of interest" description="Disordered" evidence="1">
    <location>
        <begin position="222"/>
        <end position="241"/>
    </location>
</feature>
<feature type="domain" description="VWFA" evidence="3">
    <location>
        <begin position="33"/>
        <end position="212"/>
    </location>
</feature>
<dbReference type="PROSITE" id="PS50234">
    <property type="entry name" value="VWFA"/>
    <property type="match status" value="2"/>
</dbReference>
<dbReference type="GO" id="GO:0005576">
    <property type="term" value="C:extracellular region"/>
    <property type="evidence" value="ECO:0007669"/>
    <property type="project" value="InterPro"/>
</dbReference>
<evidence type="ECO:0000259" key="4">
    <source>
        <dbReference type="PROSITE" id="PS50940"/>
    </source>
</evidence>
<evidence type="ECO:0000313" key="6">
    <source>
        <dbReference type="Proteomes" id="UP000735302"/>
    </source>
</evidence>
<organism evidence="5 6">
    <name type="scientific">Plakobranchus ocellatus</name>
    <dbReference type="NCBI Taxonomy" id="259542"/>
    <lineage>
        <taxon>Eukaryota</taxon>
        <taxon>Metazoa</taxon>
        <taxon>Spiralia</taxon>
        <taxon>Lophotrochozoa</taxon>
        <taxon>Mollusca</taxon>
        <taxon>Gastropoda</taxon>
        <taxon>Heterobranchia</taxon>
        <taxon>Euthyneura</taxon>
        <taxon>Panpulmonata</taxon>
        <taxon>Sacoglossa</taxon>
        <taxon>Placobranchoidea</taxon>
        <taxon>Plakobranchidae</taxon>
        <taxon>Plakobranchus</taxon>
    </lineage>
</organism>
<dbReference type="Pfam" id="PF00092">
    <property type="entry name" value="VWA"/>
    <property type="match status" value="2"/>
</dbReference>
<feature type="signal peptide" evidence="2">
    <location>
        <begin position="1"/>
        <end position="20"/>
    </location>
</feature>
<dbReference type="PROSITE" id="PS50940">
    <property type="entry name" value="CHIT_BIND_II"/>
    <property type="match status" value="1"/>
</dbReference>
<dbReference type="AlphaFoldDB" id="A0AAV3ZZ13"/>
<dbReference type="SUPFAM" id="SSF57625">
    <property type="entry name" value="Invertebrate chitin-binding proteins"/>
    <property type="match status" value="1"/>
</dbReference>
<dbReference type="EMBL" id="BLXT01003024">
    <property type="protein sequence ID" value="GFN99816.1"/>
    <property type="molecule type" value="Genomic_DNA"/>
</dbReference>
<dbReference type="Gene3D" id="3.40.50.410">
    <property type="entry name" value="von Willebrand factor, type A domain"/>
    <property type="match status" value="2"/>
</dbReference>
<dbReference type="GO" id="GO:0005581">
    <property type="term" value="C:collagen trimer"/>
    <property type="evidence" value="ECO:0007669"/>
    <property type="project" value="UniProtKB-KW"/>
</dbReference>
<dbReference type="PANTHER" id="PTHR24020">
    <property type="entry name" value="COLLAGEN ALPHA"/>
    <property type="match status" value="1"/>
</dbReference>
<keyword evidence="2" id="KW-0732">Signal</keyword>
<feature type="chain" id="PRO_5043495278" evidence="2">
    <location>
        <begin position="21"/>
        <end position="1177"/>
    </location>
</feature>
<protein>
    <submittedName>
        <fullName evidence="5">Collagen alpha-4(Vi) chain</fullName>
    </submittedName>
</protein>